<evidence type="ECO:0000313" key="2">
    <source>
        <dbReference type="EMBL" id="SUO04812.1"/>
    </source>
</evidence>
<dbReference type="EMBL" id="UHFX01000003">
    <property type="protein sequence ID" value="SUO03333.1"/>
    <property type="molecule type" value="Genomic_DNA"/>
</dbReference>
<keyword evidence="3" id="KW-1185">Reference proteome</keyword>
<dbReference type="AlphaFoldDB" id="A0A380LPQ9"/>
<dbReference type="Proteomes" id="UP000255523">
    <property type="component" value="Unassembled WGS sequence"/>
</dbReference>
<protein>
    <submittedName>
        <fullName evidence="2">Uncharacterized protein</fullName>
    </submittedName>
</protein>
<gene>
    <name evidence="1" type="ORF">NCTC11087_00189</name>
    <name evidence="2" type="ORF">NCTC11087_01739</name>
</gene>
<evidence type="ECO:0000313" key="3">
    <source>
        <dbReference type="Proteomes" id="UP000255523"/>
    </source>
</evidence>
<organism evidence="2 3">
    <name type="scientific">Faecalicoccus pleomorphus</name>
    <dbReference type="NCBI Taxonomy" id="1323"/>
    <lineage>
        <taxon>Bacteria</taxon>
        <taxon>Bacillati</taxon>
        <taxon>Bacillota</taxon>
        <taxon>Erysipelotrichia</taxon>
        <taxon>Erysipelotrichales</taxon>
        <taxon>Erysipelotrichaceae</taxon>
        <taxon>Faecalicoccus</taxon>
    </lineage>
</organism>
<accession>A0A380LPQ9</accession>
<name>A0A380LPQ9_9FIRM</name>
<evidence type="ECO:0000313" key="1">
    <source>
        <dbReference type="EMBL" id="SUO03333.1"/>
    </source>
</evidence>
<reference evidence="2 3" key="1">
    <citation type="submission" date="2018-06" db="EMBL/GenBank/DDBJ databases">
        <authorList>
            <consortium name="Pathogen Informatics"/>
            <person name="Doyle S."/>
        </authorList>
    </citation>
    <scope>NUCLEOTIDE SEQUENCE [LARGE SCALE GENOMIC DNA]</scope>
    <source>
        <strain evidence="2 3">NCTC11087</strain>
    </source>
</reference>
<sequence>MSRDMAISLLELFFLYKKENLEKIRRGLDESQKNN</sequence>
<dbReference type="EMBL" id="UHFX01000003">
    <property type="protein sequence ID" value="SUO04812.1"/>
    <property type="molecule type" value="Genomic_DNA"/>
</dbReference>
<proteinExistence type="predicted"/>